<feature type="region of interest" description="Disordered" evidence="1">
    <location>
        <begin position="140"/>
        <end position="174"/>
    </location>
</feature>
<evidence type="ECO:0000313" key="2">
    <source>
        <dbReference type="EMBL" id="KAJ3979260.1"/>
    </source>
</evidence>
<evidence type="ECO:0000313" key="3">
    <source>
        <dbReference type="Proteomes" id="UP001163850"/>
    </source>
</evidence>
<dbReference type="EMBL" id="MU802410">
    <property type="protein sequence ID" value="KAJ3979260.1"/>
    <property type="molecule type" value="Genomic_DNA"/>
</dbReference>
<feature type="compositionally biased region" description="Basic and acidic residues" evidence="1">
    <location>
        <begin position="140"/>
        <end position="155"/>
    </location>
</feature>
<proteinExistence type="predicted"/>
<protein>
    <submittedName>
        <fullName evidence="2">Uncharacterized protein</fullName>
    </submittedName>
</protein>
<comment type="caution">
    <text evidence="2">The sequence shown here is derived from an EMBL/GenBank/DDBJ whole genome shotgun (WGS) entry which is preliminary data.</text>
</comment>
<reference evidence="2" key="1">
    <citation type="submission" date="2022-08" db="EMBL/GenBank/DDBJ databases">
        <authorList>
            <consortium name="DOE Joint Genome Institute"/>
            <person name="Min B."/>
            <person name="Riley R."/>
            <person name="Sierra-Patev S."/>
            <person name="Naranjo-Ortiz M."/>
            <person name="Looney B."/>
            <person name="Konkel Z."/>
            <person name="Slot J.C."/>
            <person name="Sakamoto Y."/>
            <person name="Steenwyk J.L."/>
            <person name="Rokas A."/>
            <person name="Carro J."/>
            <person name="Camarero S."/>
            <person name="Ferreira P."/>
            <person name="Molpeceres G."/>
            <person name="Ruiz-Duenas F.J."/>
            <person name="Serrano A."/>
            <person name="Henrissat B."/>
            <person name="Drula E."/>
            <person name="Hughes K.W."/>
            <person name="Mata J.L."/>
            <person name="Ishikawa N.K."/>
            <person name="Vargas-Isla R."/>
            <person name="Ushijima S."/>
            <person name="Smith C.A."/>
            <person name="Ahrendt S."/>
            <person name="Andreopoulos W."/>
            <person name="He G."/>
            <person name="Labutti K."/>
            <person name="Lipzen A."/>
            <person name="Ng V."/>
            <person name="Sandor L."/>
            <person name="Barry K."/>
            <person name="Martinez A.T."/>
            <person name="Xiao Y."/>
            <person name="Gibbons J.G."/>
            <person name="Terashima K."/>
            <person name="Hibbett D.S."/>
            <person name="Grigoriev I.V."/>
        </authorList>
    </citation>
    <scope>NUCLEOTIDE SEQUENCE</scope>
    <source>
        <strain evidence="2">TFB7829</strain>
    </source>
</reference>
<dbReference type="Proteomes" id="UP001163850">
    <property type="component" value="Unassembled WGS sequence"/>
</dbReference>
<accession>A0AA38PPC2</accession>
<dbReference type="Gene3D" id="3.30.360.10">
    <property type="entry name" value="Dihydrodipicolinate Reductase, domain 2"/>
    <property type="match status" value="1"/>
</dbReference>
<organism evidence="2 3">
    <name type="scientific">Lentinula detonsa</name>
    <dbReference type="NCBI Taxonomy" id="2804962"/>
    <lineage>
        <taxon>Eukaryota</taxon>
        <taxon>Fungi</taxon>
        <taxon>Dikarya</taxon>
        <taxon>Basidiomycota</taxon>
        <taxon>Agaricomycotina</taxon>
        <taxon>Agaricomycetes</taxon>
        <taxon>Agaricomycetidae</taxon>
        <taxon>Agaricales</taxon>
        <taxon>Marasmiineae</taxon>
        <taxon>Omphalotaceae</taxon>
        <taxon>Lentinula</taxon>
    </lineage>
</organism>
<gene>
    <name evidence="2" type="ORF">F5890DRAFT_998039</name>
</gene>
<name>A0AA38PPC2_9AGAR</name>
<evidence type="ECO:0000256" key="1">
    <source>
        <dbReference type="SAM" id="MobiDB-lite"/>
    </source>
</evidence>
<sequence>MLEGIPNRDSVGYIGMYGLGELDSRNSRNSRNSRDGEEGHGELRTVLRGTLRYKGFSKLLDEFRIEGFLDVDRVVGFGDLGEVEDVEDVGEVGKVGDGESTATATKRERIWKEVVRRIRIPRERDVNLIEIYLFVFGEREEREERRRGRGRERPPRSSTRVVVEREDWDSTSSS</sequence>
<dbReference type="AlphaFoldDB" id="A0AA38PPC2"/>